<protein>
    <submittedName>
        <fullName evidence="1">Uncharacterized protein</fullName>
    </submittedName>
</protein>
<proteinExistence type="predicted"/>
<reference evidence="1 2" key="2">
    <citation type="submission" date="2017-10" db="EMBL/GenBank/DDBJ databases">
        <title>Genome analyses suggest a sexual origin of heterokaryosis in a supposedly ancient asexual fungus.</title>
        <authorList>
            <person name="Corradi N."/>
            <person name="Sedzielewska K."/>
            <person name="Noel J."/>
            <person name="Charron P."/>
            <person name="Farinelli L."/>
            <person name="Marton T."/>
            <person name="Kruger M."/>
            <person name="Pelin A."/>
            <person name="Brachmann A."/>
            <person name="Corradi N."/>
        </authorList>
    </citation>
    <scope>NUCLEOTIDE SEQUENCE [LARGE SCALE GENOMIC DNA]</scope>
    <source>
        <strain evidence="1 2">A1</strain>
    </source>
</reference>
<reference evidence="1 2" key="1">
    <citation type="submission" date="2017-10" db="EMBL/GenBank/DDBJ databases">
        <title>Extensive intraspecific genome diversity in a model arbuscular mycorrhizal fungus.</title>
        <authorList>
            <person name="Chen E.C.H."/>
            <person name="Morin E."/>
            <person name="Baudet D."/>
            <person name="Noel J."/>
            <person name="Ndikumana S."/>
            <person name="Charron P."/>
            <person name="St-Onge C."/>
            <person name="Giorgi J."/>
            <person name="Grigoriev I.V."/>
            <person name="Roux C."/>
            <person name="Martin F.M."/>
            <person name="Corradi N."/>
        </authorList>
    </citation>
    <scope>NUCLEOTIDE SEQUENCE [LARGE SCALE GENOMIC DNA]</scope>
    <source>
        <strain evidence="1 2">A1</strain>
    </source>
</reference>
<gene>
    <name evidence="1" type="ORF">RhiirA1_450083</name>
</gene>
<evidence type="ECO:0000313" key="2">
    <source>
        <dbReference type="Proteomes" id="UP000232688"/>
    </source>
</evidence>
<dbReference type="PANTHER" id="PTHR46579">
    <property type="entry name" value="F5/8 TYPE C DOMAIN-CONTAINING PROTEIN-RELATED"/>
    <property type="match status" value="1"/>
</dbReference>
<evidence type="ECO:0000313" key="1">
    <source>
        <dbReference type="EMBL" id="PKC74404.1"/>
    </source>
</evidence>
<dbReference type="EMBL" id="LLXH01000054">
    <property type="protein sequence ID" value="PKC74404.1"/>
    <property type="molecule type" value="Genomic_DNA"/>
</dbReference>
<dbReference type="VEuPathDB" id="FungiDB:RhiirA1_450083"/>
<dbReference type="Proteomes" id="UP000232688">
    <property type="component" value="Unassembled WGS sequence"/>
</dbReference>
<sequence>MQKRADEIKLASDLGHRPARIAIGDGFSNFTADMWKTFIMIFAILITWDFLDEIDKKILAYFVRACKILTGRELQKKELDEAFERMNGILGSYQNNKRNIEPKLLKIINENSFLKYFLSNCDDELLRTSLDFIKPQKSTGSLAALDDFTSDEYQDFIRLTLIEDESAIRTEPFPGMLMDPYKETALLTDILNLLVEYYENLYNNNFISISSMIDSTAQHEKSSYILARFVQDDRTVDTYPGQIQFFFKHTIYKRQSLVYSLALVRWYKPVQDHKIRYHFQVDKEDINSCNIELWSNEFYAMSRDSIIPIYNILGKFIKCKFCVEKRNLKEYMTEQCDIWKEKFIRTFLNSQNLVIKDLQG</sequence>
<dbReference type="PANTHER" id="PTHR46579:SF2">
    <property type="entry name" value="C2H2-TYPE DOMAIN-CONTAINING PROTEIN"/>
    <property type="match status" value="1"/>
</dbReference>
<comment type="caution">
    <text evidence="1">The sequence shown here is derived from an EMBL/GenBank/DDBJ whole genome shotgun (WGS) entry which is preliminary data.</text>
</comment>
<organism evidence="1 2">
    <name type="scientific">Rhizophagus irregularis</name>
    <dbReference type="NCBI Taxonomy" id="588596"/>
    <lineage>
        <taxon>Eukaryota</taxon>
        <taxon>Fungi</taxon>
        <taxon>Fungi incertae sedis</taxon>
        <taxon>Mucoromycota</taxon>
        <taxon>Glomeromycotina</taxon>
        <taxon>Glomeromycetes</taxon>
        <taxon>Glomerales</taxon>
        <taxon>Glomeraceae</taxon>
        <taxon>Rhizophagus</taxon>
    </lineage>
</organism>
<dbReference type="VEuPathDB" id="FungiDB:RhiirFUN_014002"/>
<dbReference type="AlphaFoldDB" id="A0A2N0SFS9"/>
<dbReference type="VEuPathDB" id="FungiDB:FUN_002840"/>
<name>A0A2N0SFS9_9GLOM</name>
<accession>A0A2N0SFS9</accession>